<dbReference type="VEuPathDB" id="FungiDB:jhhlp_005390"/>
<dbReference type="GO" id="GO:0016705">
    <property type="term" value="F:oxidoreductase activity, acting on paired donors, with incorporation or reduction of molecular oxygen"/>
    <property type="evidence" value="ECO:0007669"/>
    <property type="project" value="InterPro"/>
</dbReference>
<organism evidence="1 2">
    <name type="scientific">Lomentospora prolificans</name>
    <dbReference type="NCBI Taxonomy" id="41688"/>
    <lineage>
        <taxon>Eukaryota</taxon>
        <taxon>Fungi</taxon>
        <taxon>Dikarya</taxon>
        <taxon>Ascomycota</taxon>
        <taxon>Pezizomycotina</taxon>
        <taxon>Sordariomycetes</taxon>
        <taxon>Hypocreomycetidae</taxon>
        <taxon>Microascales</taxon>
        <taxon>Microascaceae</taxon>
        <taxon>Lomentospora</taxon>
    </lineage>
</organism>
<dbReference type="GO" id="GO:0020037">
    <property type="term" value="F:heme binding"/>
    <property type="evidence" value="ECO:0007669"/>
    <property type="project" value="InterPro"/>
</dbReference>
<dbReference type="GO" id="GO:0005506">
    <property type="term" value="F:iron ion binding"/>
    <property type="evidence" value="ECO:0007669"/>
    <property type="project" value="InterPro"/>
</dbReference>
<dbReference type="InParanoid" id="A0A2N3N6Q4"/>
<dbReference type="Proteomes" id="UP000233524">
    <property type="component" value="Unassembled WGS sequence"/>
</dbReference>
<comment type="caution">
    <text evidence="1">The sequence shown here is derived from an EMBL/GenBank/DDBJ whole genome shotgun (WGS) entry which is preliminary data.</text>
</comment>
<dbReference type="OrthoDB" id="3945418at2759"/>
<sequence>MKRAIGNEELSIEQRVQDVLYLHAYVAGVIEERRTDRGDNIISHIWNERDAGTVEMTDFEHVSVIPGLLLTSNVTTTNLLSMGLRRAKSCSG</sequence>
<evidence type="ECO:0000313" key="1">
    <source>
        <dbReference type="EMBL" id="PKS08115.1"/>
    </source>
</evidence>
<dbReference type="EMBL" id="NLAX01000700">
    <property type="protein sequence ID" value="PKS08115.1"/>
    <property type="molecule type" value="Genomic_DNA"/>
</dbReference>
<dbReference type="GO" id="GO:0004497">
    <property type="term" value="F:monooxygenase activity"/>
    <property type="evidence" value="ECO:0007669"/>
    <property type="project" value="InterPro"/>
</dbReference>
<dbReference type="InterPro" id="IPR036396">
    <property type="entry name" value="Cyt_P450_sf"/>
</dbReference>
<dbReference type="Gene3D" id="1.10.630.10">
    <property type="entry name" value="Cytochrome P450"/>
    <property type="match status" value="1"/>
</dbReference>
<gene>
    <name evidence="1" type="ORF">jhhlp_005390</name>
</gene>
<accession>A0A2N3N6Q4</accession>
<protein>
    <submittedName>
        <fullName evidence="1">Uncharacterized protein</fullName>
    </submittedName>
</protein>
<dbReference type="STRING" id="41688.A0A2N3N6Q4"/>
<evidence type="ECO:0000313" key="2">
    <source>
        <dbReference type="Proteomes" id="UP000233524"/>
    </source>
</evidence>
<dbReference type="AlphaFoldDB" id="A0A2N3N6Q4"/>
<name>A0A2N3N6Q4_9PEZI</name>
<keyword evidence="2" id="KW-1185">Reference proteome</keyword>
<reference evidence="1 2" key="1">
    <citation type="journal article" date="2017" name="G3 (Bethesda)">
        <title>First Draft Genome Sequence of the Pathogenic Fungus Lomentospora prolificans (Formerly Scedosporium prolificans).</title>
        <authorList>
            <person name="Luo R."/>
            <person name="Zimin A."/>
            <person name="Workman R."/>
            <person name="Fan Y."/>
            <person name="Pertea G."/>
            <person name="Grossman N."/>
            <person name="Wear M.P."/>
            <person name="Jia B."/>
            <person name="Miller H."/>
            <person name="Casadevall A."/>
            <person name="Timp W."/>
            <person name="Zhang S.X."/>
            <person name="Salzberg S.L."/>
        </authorList>
    </citation>
    <scope>NUCLEOTIDE SEQUENCE [LARGE SCALE GENOMIC DNA]</scope>
    <source>
        <strain evidence="1 2">JHH-5317</strain>
    </source>
</reference>
<proteinExistence type="predicted"/>
<dbReference type="SUPFAM" id="SSF48264">
    <property type="entry name" value="Cytochrome P450"/>
    <property type="match status" value="1"/>
</dbReference>